<dbReference type="PROSITE" id="PS51292">
    <property type="entry name" value="ZF_RING_CH"/>
    <property type="match status" value="1"/>
</dbReference>
<feature type="transmembrane region" description="Helical" evidence="14">
    <location>
        <begin position="166"/>
        <end position="189"/>
    </location>
</feature>
<feature type="compositionally biased region" description="Basic and acidic residues" evidence="13">
    <location>
        <begin position="761"/>
        <end position="781"/>
    </location>
</feature>
<dbReference type="GO" id="GO:0061630">
    <property type="term" value="F:ubiquitin protein ligase activity"/>
    <property type="evidence" value="ECO:0007669"/>
    <property type="project" value="UniProtKB-EC"/>
</dbReference>
<protein>
    <recommendedName>
        <fullName evidence="4">RING-type E3 ubiquitin transferase</fullName>
        <ecNumber evidence="4">2.3.2.27</ecNumber>
    </recommendedName>
</protein>
<dbReference type="InterPro" id="IPR011016">
    <property type="entry name" value="Znf_RING-CH"/>
</dbReference>
<accession>A0A8S9ZEH6</accession>
<reference evidence="16" key="1">
    <citation type="journal article" date="2020" name="Ecol. Evol.">
        <title>Genome structure and content of the rice root-knot nematode (Meloidogyne graminicola).</title>
        <authorList>
            <person name="Phan N.T."/>
            <person name="Danchin E.G.J."/>
            <person name="Klopp C."/>
            <person name="Perfus-Barbeoch L."/>
            <person name="Kozlowski D.K."/>
            <person name="Koutsovoulos G.D."/>
            <person name="Lopez-Roques C."/>
            <person name="Bouchez O."/>
            <person name="Zahm M."/>
            <person name="Besnard G."/>
            <person name="Bellafiore S."/>
        </authorList>
    </citation>
    <scope>NUCLEOTIDE SEQUENCE</scope>
    <source>
        <strain evidence="16">VN-18</strain>
    </source>
</reference>
<dbReference type="PANTHER" id="PTHR13145">
    <property type="entry name" value="SSM4 PROTEIN"/>
    <property type="match status" value="1"/>
</dbReference>
<keyword evidence="12 14" id="KW-0472">Membrane</keyword>
<dbReference type="PANTHER" id="PTHR13145:SF0">
    <property type="entry name" value="E3 UBIQUITIN-PROTEIN LIGASE MARCHF6"/>
    <property type="match status" value="1"/>
</dbReference>
<dbReference type="GO" id="GO:0008270">
    <property type="term" value="F:zinc ion binding"/>
    <property type="evidence" value="ECO:0007669"/>
    <property type="project" value="UniProtKB-KW"/>
</dbReference>
<evidence type="ECO:0000313" key="16">
    <source>
        <dbReference type="EMBL" id="KAF7630834.1"/>
    </source>
</evidence>
<dbReference type="OrthoDB" id="264354at2759"/>
<feature type="transmembrane region" description="Helical" evidence="14">
    <location>
        <begin position="639"/>
        <end position="659"/>
    </location>
</feature>
<evidence type="ECO:0000256" key="10">
    <source>
        <dbReference type="ARBA" id="ARBA00022833"/>
    </source>
</evidence>
<feature type="transmembrane region" description="Helical" evidence="14">
    <location>
        <begin position="597"/>
        <end position="619"/>
    </location>
</feature>
<keyword evidence="11 14" id="KW-1133">Transmembrane helix</keyword>
<comment type="caution">
    <text evidence="16">The sequence shown here is derived from an EMBL/GenBank/DDBJ whole genome shotgun (WGS) entry which is preliminary data.</text>
</comment>
<dbReference type="SMART" id="SM00744">
    <property type="entry name" value="RINGv"/>
    <property type="match status" value="1"/>
</dbReference>
<name>A0A8S9ZEH6_9BILA</name>
<evidence type="ECO:0000256" key="7">
    <source>
        <dbReference type="ARBA" id="ARBA00022723"/>
    </source>
</evidence>
<dbReference type="CDD" id="cd16702">
    <property type="entry name" value="RING_CH-C4HC3_MARCH6"/>
    <property type="match status" value="1"/>
</dbReference>
<feature type="region of interest" description="Disordered" evidence="13">
    <location>
        <begin position="717"/>
        <end position="788"/>
    </location>
</feature>
<feature type="transmembrane region" description="Helical" evidence="14">
    <location>
        <begin position="1066"/>
        <end position="1085"/>
    </location>
</feature>
<evidence type="ECO:0000313" key="17">
    <source>
        <dbReference type="Proteomes" id="UP000605970"/>
    </source>
</evidence>
<feature type="transmembrane region" description="Helical" evidence="14">
    <location>
        <begin position="931"/>
        <end position="960"/>
    </location>
</feature>
<keyword evidence="6 14" id="KW-0812">Transmembrane</keyword>
<keyword evidence="8" id="KW-0863">Zinc-finger</keyword>
<keyword evidence="7" id="KW-0479">Metal-binding</keyword>
<feature type="transmembrane region" description="Helical" evidence="14">
    <location>
        <begin position="231"/>
        <end position="248"/>
    </location>
</feature>
<dbReference type="Pfam" id="PF23113">
    <property type="entry name" value="MARCHF6_C"/>
    <property type="match status" value="1"/>
</dbReference>
<feature type="region of interest" description="Disordered" evidence="13">
    <location>
        <begin position="273"/>
        <end position="318"/>
    </location>
</feature>
<dbReference type="Pfam" id="PF12906">
    <property type="entry name" value="RINGv"/>
    <property type="match status" value="1"/>
</dbReference>
<feature type="region of interest" description="Disordered" evidence="13">
    <location>
        <begin position="678"/>
        <end position="697"/>
    </location>
</feature>
<evidence type="ECO:0000256" key="2">
    <source>
        <dbReference type="ARBA" id="ARBA00004141"/>
    </source>
</evidence>
<keyword evidence="10" id="KW-0862">Zinc</keyword>
<feature type="transmembrane region" description="Helical" evidence="14">
    <location>
        <begin position="980"/>
        <end position="1002"/>
    </location>
</feature>
<evidence type="ECO:0000256" key="8">
    <source>
        <dbReference type="ARBA" id="ARBA00022771"/>
    </source>
</evidence>
<feature type="transmembrane region" description="Helical" evidence="14">
    <location>
        <begin position="847"/>
        <end position="872"/>
    </location>
</feature>
<keyword evidence="9" id="KW-0833">Ubl conjugation pathway</keyword>
<evidence type="ECO:0000256" key="13">
    <source>
        <dbReference type="SAM" id="MobiDB-lite"/>
    </source>
</evidence>
<evidence type="ECO:0000259" key="15">
    <source>
        <dbReference type="PROSITE" id="PS51292"/>
    </source>
</evidence>
<feature type="compositionally biased region" description="Polar residues" evidence="13">
    <location>
        <begin position="279"/>
        <end position="318"/>
    </location>
</feature>
<organism evidence="16 17">
    <name type="scientific">Meloidogyne graminicola</name>
    <dbReference type="NCBI Taxonomy" id="189291"/>
    <lineage>
        <taxon>Eukaryota</taxon>
        <taxon>Metazoa</taxon>
        <taxon>Ecdysozoa</taxon>
        <taxon>Nematoda</taxon>
        <taxon>Chromadorea</taxon>
        <taxon>Rhabditida</taxon>
        <taxon>Tylenchina</taxon>
        <taxon>Tylenchomorpha</taxon>
        <taxon>Tylenchoidea</taxon>
        <taxon>Meloidogynidae</taxon>
        <taxon>Meloidogyninae</taxon>
        <taxon>Meloidogyne</taxon>
    </lineage>
</organism>
<dbReference type="InterPro" id="IPR056521">
    <property type="entry name" value="MARCHF6-like_C"/>
</dbReference>
<feature type="domain" description="RING-CH-type" evidence="15">
    <location>
        <begin position="87"/>
        <end position="146"/>
    </location>
</feature>
<evidence type="ECO:0000256" key="5">
    <source>
        <dbReference type="ARBA" id="ARBA00022679"/>
    </source>
</evidence>
<dbReference type="SUPFAM" id="SSF57850">
    <property type="entry name" value="RING/U-box"/>
    <property type="match status" value="1"/>
</dbReference>
<dbReference type="EC" id="2.3.2.27" evidence="4"/>
<comment type="pathway">
    <text evidence="3">Protein modification; protein ubiquitination.</text>
</comment>
<evidence type="ECO:0000256" key="4">
    <source>
        <dbReference type="ARBA" id="ARBA00012483"/>
    </source>
</evidence>
<evidence type="ECO:0000256" key="1">
    <source>
        <dbReference type="ARBA" id="ARBA00000900"/>
    </source>
</evidence>
<evidence type="ECO:0000256" key="3">
    <source>
        <dbReference type="ARBA" id="ARBA00004906"/>
    </source>
</evidence>
<feature type="transmembrane region" description="Helical" evidence="14">
    <location>
        <begin position="539"/>
        <end position="559"/>
    </location>
</feature>
<sequence>MKFCKRQIHISQKEFLKGIKKIKREFSVFCALLSIKTQKQCVPKIKANNAKRNYKFLFMNYNQTAENDNSYQSLNDINTNMVNVDNDGHENKDICRVCRLTGNDTLYHPCLCTGSIKYIHQDCLLQWLKYSKKDVCELCNHKFSFRPLYRADMPERLPLKDLLRGLFLIVARFMRIGFTYALVLSCWLGLVPLMAARTHRLVFSGFLSSLFSSRFLLLFSTENIAMDIVRGSFVVTLFLCTFISLVWLREQIMVGGPPNVLYLPDDQQVPDSIAAPPQDQLNLDATNEDNPTTSTSLGVSKSVSESETLKTTEGSQNKPLQLQHFQPVQLSLIQEESHSQKNNFSTENEPIGIDQEQSANQQQNDANRDAVVPAAADEFVEPQRFVDELTWQKLIGLDGSFAFIEHVFWTISLNVVFNIIFLYFPAQIGASILTLFGLGNGKKMIYFEVPASIMIGLIVILFHSLVIHQIAKILRLKRIFTIAGMICLMLKVFLLVITELIIFPTLCGWWLDICSLPMTGVTLDDRIRSFRHYPSSSMFLHWLAGMVYVFYSASFILILRELLRPGVLWFIRNLHDPDFNPIQEMIERPVTHHLRRLIASMTLFFSIILIVVYVPLRLIKWVRPSTLPYVFSGSADTPLVEYSFELVLLQVIMPTILEYSKAFSLLKRAVHFLVEKQKNPADQRDNQRERARQRLMRGDQNEQIGLLEVLEAIEDDTTDEGSVVDTDEYDLQNSDKIGIPDTDDEHKNPEGISQVAGSSKESNKSSFTEREKGVQDRRPSDKNNMNDVMVNDHLPVQQQNQEGEPQQVHRRIQDQRNLGAQHHALLHFRDTTLTVDYVRPNFFQLRIVILLICFAITSILLAVAAFFIPVTIGRILLSRFALTSQTNQIHDLYSIAIGIYSIWMLTRILFTTQNWLQKGWNYVKKAFNNAFWLAVRVLAAAIPMLIVIPFMLGFYFQMLVISPLRVAIFQSPLFFPWKEWAMGVVHFKIICAFVLMGPDWWLKTAFEQIYADGIWNFQLKELYVNMVIPIGNAISFLIAFPYVVSKFILLFIAETDRESQVIMSRYSYPFFLGFICFTSIIIWQFQKLKMLAKKIRNDKYLIGTQLVNFYRDNTPIMKVTKEKINNATMNDEKIKKEQMTVDF</sequence>
<dbReference type="EMBL" id="JABEBT010000128">
    <property type="protein sequence ID" value="KAF7630834.1"/>
    <property type="molecule type" value="Genomic_DNA"/>
</dbReference>
<comment type="subcellular location">
    <subcellularLocation>
        <location evidence="2">Membrane</location>
        <topology evidence="2">Multi-pass membrane protein</topology>
    </subcellularLocation>
</comment>
<evidence type="ECO:0000256" key="12">
    <source>
        <dbReference type="ARBA" id="ARBA00023136"/>
    </source>
</evidence>
<dbReference type="AlphaFoldDB" id="A0A8S9ZEH6"/>
<feature type="transmembrane region" description="Helical" evidence="14">
    <location>
        <begin position="444"/>
        <end position="467"/>
    </location>
</feature>
<keyword evidence="5" id="KW-0808">Transferase</keyword>
<feature type="transmembrane region" description="Helical" evidence="14">
    <location>
        <begin position="401"/>
        <end position="424"/>
    </location>
</feature>
<dbReference type="Proteomes" id="UP000605970">
    <property type="component" value="Unassembled WGS sequence"/>
</dbReference>
<comment type="catalytic activity">
    <reaction evidence="1">
        <text>S-ubiquitinyl-[E2 ubiquitin-conjugating enzyme]-L-cysteine + [acceptor protein]-L-lysine = [E2 ubiquitin-conjugating enzyme]-L-cysteine + N(6)-ubiquitinyl-[acceptor protein]-L-lysine.</text>
        <dbReference type="EC" id="2.3.2.27"/>
    </reaction>
</comment>
<dbReference type="Gene3D" id="3.30.40.10">
    <property type="entry name" value="Zinc/RING finger domain, C3HC4 (zinc finger)"/>
    <property type="match status" value="1"/>
</dbReference>
<dbReference type="GO" id="GO:0036503">
    <property type="term" value="P:ERAD pathway"/>
    <property type="evidence" value="ECO:0007669"/>
    <property type="project" value="TreeGrafter"/>
</dbReference>
<evidence type="ECO:0000256" key="11">
    <source>
        <dbReference type="ARBA" id="ARBA00022989"/>
    </source>
</evidence>
<dbReference type="InterPro" id="IPR013083">
    <property type="entry name" value="Znf_RING/FYVE/PHD"/>
</dbReference>
<feature type="transmembrane region" description="Helical" evidence="14">
    <location>
        <begin position="892"/>
        <end position="910"/>
    </location>
</feature>
<keyword evidence="17" id="KW-1185">Reference proteome</keyword>
<gene>
    <name evidence="16" type="ORF">Mgra_00008891</name>
</gene>
<evidence type="ECO:0000256" key="14">
    <source>
        <dbReference type="SAM" id="Phobius"/>
    </source>
</evidence>
<feature type="transmembrane region" description="Helical" evidence="14">
    <location>
        <begin position="479"/>
        <end position="503"/>
    </location>
</feature>
<proteinExistence type="predicted"/>
<feature type="transmembrane region" description="Helical" evidence="14">
    <location>
        <begin position="1022"/>
        <end position="1044"/>
    </location>
</feature>
<evidence type="ECO:0000256" key="9">
    <source>
        <dbReference type="ARBA" id="ARBA00022786"/>
    </source>
</evidence>
<evidence type="ECO:0000256" key="6">
    <source>
        <dbReference type="ARBA" id="ARBA00022692"/>
    </source>
</evidence>
<dbReference type="GO" id="GO:0005789">
    <property type="term" value="C:endoplasmic reticulum membrane"/>
    <property type="evidence" value="ECO:0007669"/>
    <property type="project" value="TreeGrafter"/>
</dbReference>